<dbReference type="Pfam" id="PF13545">
    <property type="entry name" value="HTH_Crp_2"/>
    <property type="match status" value="1"/>
</dbReference>
<evidence type="ECO:0000256" key="2">
    <source>
        <dbReference type="ARBA" id="ARBA00023125"/>
    </source>
</evidence>
<dbReference type="InterPro" id="IPR000595">
    <property type="entry name" value="cNMP-bd_dom"/>
</dbReference>
<dbReference type="Proteomes" id="UP000198704">
    <property type="component" value="Unassembled WGS sequence"/>
</dbReference>
<keyword evidence="1" id="KW-0805">Transcription regulation</keyword>
<feature type="region of interest" description="Disordered" evidence="4">
    <location>
        <begin position="216"/>
        <end position="267"/>
    </location>
</feature>
<dbReference type="InterPro" id="IPR036390">
    <property type="entry name" value="WH_DNA-bd_sf"/>
</dbReference>
<dbReference type="InterPro" id="IPR014710">
    <property type="entry name" value="RmlC-like_jellyroll"/>
</dbReference>
<name>A0A1G9WXV8_9HYPH</name>
<keyword evidence="3" id="KW-0804">Transcription</keyword>
<evidence type="ECO:0000313" key="7">
    <source>
        <dbReference type="Proteomes" id="UP000198704"/>
    </source>
</evidence>
<protein>
    <submittedName>
        <fullName evidence="6">cAMP-binding domain of CRP or a regulatory subunit of cAMP-dependent protein kinases</fullName>
    </submittedName>
</protein>
<dbReference type="InterPro" id="IPR012318">
    <property type="entry name" value="HTH_CRP"/>
</dbReference>
<dbReference type="InterPro" id="IPR036388">
    <property type="entry name" value="WH-like_DNA-bd_sf"/>
</dbReference>
<keyword evidence="2" id="KW-0238">DNA-binding</keyword>
<dbReference type="CDD" id="cd00038">
    <property type="entry name" value="CAP_ED"/>
    <property type="match status" value="1"/>
</dbReference>
<dbReference type="STRING" id="582672.SAMN05216360_104156"/>
<dbReference type="GO" id="GO:0016301">
    <property type="term" value="F:kinase activity"/>
    <property type="evidence" value="ECO:0007669"/>
    <property type="project" value="UniProtKB-KW"/>
</dbReference>
<dbReference type="SUPFAM" id="SSF46785">
    <property type="entry name" value="Winged helix' DNA-binding domain"/>
    <property type="match status" value="1"/>
</dbReference>
<keyword evidence="6" id="KW-0808">Transferase</keyword>
<dbReference type="SMART" id="SM00419">
    <property type="entry name" value="HTH_CRP"/>
    <property type="match status" value="1"/>
</dbReference>
<organism evidence="6 7">
    <name type="scientific">Methylobacterium phyllostachyos</name>
    <dbReference type="NCBI Taxonomy" id="582672"/>
    <lineage>
        <taxon>Bacteria</taxon>
        <taxon>Pseudomonadati</taxon>
        <taxon>Pseudomonadota</taxon>
        <taxon>Alphaproteobacteria</taxon>
        <taxon>Hyphomicrobiales</taxon>
        <taxon>Methylobacteriaceae</taxon>
        <taxon>Methylobacterium</taxon>
    </lineage>
</organism>
<reference evidence="7" key="1">
    <citation type="submission" date="2016-10" db="EMBL/GenBank/DDBJ databases">
        <authorList>
            <person name="Varghese N."/>
            <person name="Submissions S."/>
        </authorList>
    </citation>
    <scope>NUCLEOTIDE SEQUENCE [LARGE SCALE GENOMIC DNA]</scope>
    <source>
        <strain evidence="7">BL47</strain>
    </source>
</reference>
<dbReference type="Gene3D" id="1.10.10.10">
    <property type="entry name" value="Winged helix-like DNA-binding domain superfamily/Winged helix DNA-binding domain"/>
    <property type="match status" value="1"/>
</dbReference>
<dbReference type="InterPro" id="IPR018490">
    <property type="entry name" value="cNMP-bd_dom_sf"/>
</dbReference>
<dbReference type="PROSITE" id="PS51063">
    <property type="entry name" value="HTH_CRP_2"/>
    <property type="match status" value="1"/>
</dbReference>
<evidence type="ECO:0000259" key="5">
    <source>
        <dbReference type="PROSITE" id="PS51063"/>
    </source>
</evidence>
<evidence type="ECO:0000256" key="4">
    <source>
        <dbReference type="SAM" id="MobiDB-lite"/>
    </source>
</evidence>
<sequence length="267" mass="28942">MQVSAYEPHQDVVVENDRPARCFTVLDGIAAAYKTTNEGGRQVTAFYVPGDVPGFQCLQLEVLDFSIAAVTTLRIGSVGHDAVRGMLAAHPRLADAFWRTTLIEGSLAREWLLNNGRREAYGRLAHLFCELLTRLEAVDLAHGRACDFRLTQSELADALGVTAVHVNRVLKELRDQGLITLGGGRLVIHDWDALAEAADFDPAYLHLRRDDARTDAAVIGPGGHRGAREPSPSKPAPGPTWPLPVPVAATSGTGPRTQPDRPRPRPA</sequence>
<dbReference type="CDD" id="cd00092">
    <property type="entry name" value="HTH_CRP"/>
    <property type="match status" value="1"/>
</dbReference>
<dbReference type="Pfam" id="PF00027">
    <property type="entry name" value="cNMP_binding"/>
    <property type="match status" value="1"/>
</dbReference>
<evidence type="ECO:0000313" key="6">
    <source>
        <dbReference type="EMBL" id="SDM88933.1"/>
    </source>
</evidence>
<dbReference type="EMBL" id="FNHS01000004">
    <property type="protein sequence ID" value="SDM88933.1"/>
    <property type="molecule type" value="Genomic_DNA"/>
</dbReference>
<evidence type="ECO:0000256" key="1">
    <source>
        <dbReference type="ARBA" id="ARBA00023015"/>
    </source>
</evidence>
<proteinExistence type="predicted"/>
<dbReference type="SUPFAM" id="SSF51206">
    <property type="entry name" value="cAMP-binding domain-like"/>
    <property type="match status" value="1"/>
</dbReference>
<feature type="domain" description="HTH crp-type" evidence="5">
    <location>
        <begin position="118"/>
        <end position="192"/>
    </location>
</feature>
<dbReference type="OrthoDB" id="7584044at2"/>
<dbReference type="GO" id="GO:0003677">
    <property type="term" value="F:DNA binding"/>
    <property type="evidence" value="ECO:0007669"/>
    <property type="project" value="UniProtKB-KW"/>
</dbReference>
<dbReference type="Gene3D" id="2.60.120.10">
    <property type="entry name" value="Jelly Rolls"/>
    <property type="match status" value="1"/>
</dbReference>
<keyword evidence="7" id="KW-1185">Reference proteome</keyword>
<evidence type="ECO:0000256" key="3">
    <source>
        <dbReference type="ARBA" id="ARBA00023163"/>
    </source>
</evidence>
<dbReference type="AlphaFoldDB" id="A0A1G9WXV8"/>
<keyword evidence="6" id="KW-0418">Kinase</keyword>
<gene>
    <name evidence="6" type="ORF">SAMN05216360_104156</name>
</gene>
<feature type="compositionally biased region" description="Basic and acidic residues" evidence="4">
    <location>
        <begin position="258"/>
        <end position="267"/>
    </location>
</feature>
<dbReference type="GO" id="GO:0006355">
    <property type="term" value="P:regulation of DNA-templated transcription"/>
    <property type="evidence" value="ECO:0007669"/>
    <property type="project" value="InterPro"/>
</dbReference>
<accession>A0A1G9WXV8</accession>
<feature type="compositionally biased region" description="Pro residues" evidence="4">
    <location>
        <begin position="232"/>
        <end position="245"/>
    </location>
</feature>